<keyword evidence="3" id="KW-0677">Repeat</keyword>
<reference evidence="9 10" key="1">
    <citation type="submission" date="2018-11" db="EMBL/GenBank/DDBJ databases">
        <authorList>
            <consortium name="Pathogen Informatics"/>
        </authorList>
    </citation>
    <scope>NUCLEOTIDE SEQUENCE [LARGE SCALE GENOMIC DNA]</scope>
</reference>
<dbReference type="InterPro" id="IPR015919">
    <property type="entry name" value="Cadherin-like_sf"/>
</dbReference>
<dbReference type="FunFam" id="2.60.40.60:FF:000015">
    <property type="entry name" value="FAT atypical cadherin 1"/>
    <property type="match status" value="1"/>
</dbReference>
<dbReference type="Gene3D" id="2.60.40.60">
    <property type="entry name" value="Cadherins"/>
    <property type="match status" value="5"/>
</dbReference>
<keyword evidence="4 7" id="KW-0106">Calcium</keyword>
<comment type="subcellular location">
    <subcellularLocation>
        <location evidence="1">Membrane</location>
    </subcellularLocation>
</comment>
<name>A0A3P7QIW0_9BILA</name>
<keyword evidence="6" id="KW-0472">Membrane</keyword>
<dbReference type="FunFam" id="2.60.40.60:FF:000104">
    <property type="entry name" value="cadherin-23 isoform X1"/>
    <property type="match status" value="1"/>
</dbReference>
<evidence type="ECO:0000256" key="6">
    <source>
        <dbReference type="ARBA" id="ARBA00023136"/>
    </source>
</evidence>
<evidence type="ECO:0000259" key="8">
    <source>
        <dbReference type="PROSITE" id="PS50268"/>
    </source>
</evidence>
<evidence type="ECO:0000256" key="5">
    <source>
        <dbReference type="ARBA" id="ARBA00022989"/>
    </source>
</evidence>
<feature type="domain" description="Cadherin" evidence="8">
    <location>
        <begin position="324"/>
        <end position="417"/>
    </location>
</feature>
<dbReference type="OrthoDB" id="6252479at2759"/>
<dbReference type="SUPFAM" id="SSF49313">
    <property type="entry name" value="Cadherin-like"/>
    <property type="match status" value="4"/>
</dbReference>
<feature type="domain" description="Cadherin" evidence="8">
    <location>
        <begin position="217"/>
        <end position="323"/>
    </location>
</feature>
<evidence type="ECO:0000256" key="2">
    <source>
        <dbReference type="ARBA" id="ARBA00022692"/>
    </source>
</evidence>
<dbReference type="PANTHER" id="PTHR24026:SF133">
    <property type="entry name" value="CADHERIN-RELATED FAMILY MEMBER 2"/>
    <property type="match status" value="1"/>
</dbReference>
<sequence>MRFSSVLVKVENISEEAPRFPGGNHQVLYVSENIHGAYPLTIGTLKVVDIDRKQNGTLSYSLLQGNNSLFLVIPQTGELQVTGNLDRELQEQYELVVQANDLGTPKRLSATVAVTIRVLDVNDHEPVFEQPQYYIEVMENEPVLENSTLLCTKATDLDAPEFSTGELQITGNLDRELQEQHELVVQANDLGTPKRLSATVAVTIRVLDVNDHEPVFEQPQYYIEVMENEPVLENSTLLCTKATDLDAPEFSVIRYELTGAELMPFSINLISGCIQRLDVLDREFRSEWILNVTAYDNGKFVERSSTALVYVRVLDQNDNAPIILNEQLDIFIRKGIKKGEVVYVLNAYDPDDHVLHYSLSGSNALYFNILQNGVIVAVRELVMQDYSLTAVVADRRGLNTSVDLAFYTAEATKFPIFKVTFASFLFPLKKAYVFLVRLF</sequence>
<dbReference type="PRINTS" id="PR00205">
    <property type="entry name" value="CADHERIN"/>
</dbReference>
<evidence type="ECO:0000256" key="4">
    <source>
        <dbReference type="ARBA" id="ARBA00022837"/>
    </source>
</evidence>
<keyword evidence="5" id="KW-1133">Transmembrane helix</keyword>
<evidence type="ECO:0000256" key="3">
    <source>
        <dbReference type="ARBA" id="ARBA00022737"/>
    </source>
</evidence>
<dbReference type="GO" id="GO:0005886">
    <property type="term" value="C:plasma membrane"/>
    <property type="evidence" value="ECO:0007669"/>
    <property type="project" value="InterPro"/>
</dbReference>
<dbReference type="InterPro" id="IPR020894">
    <property type="entry name" value="Cadherin_CS"/>
</dbReference>
<dbReference type="PROSITE" id="PS00232">
    <property type="entry name" value="CADHERIN_1"/>
    <property type="match status" value="3"/>
</dbReference>
<evidence type="ECO:0000256" key="7">
    <source>
        <dbReference type="PROSITE-ProRule" id="PRU00043"/>
    </source>
</evidence>
<dbReference type="Proteomes" id="UP000271098">
    <property type="component" value="Unassembled WGS sequence"/>
</dbReference>
<dbReference type="Pfam" id="PF00028">
    <property type="entry name" value="Cadherin"/>
    <property type="match status" value="3"/>
</dbReference>
<gene>
    <name evidence="9" type="ORF">GPUH_LOCUS17648</name>
</gene>
<dbReference type="SMART" id="SM00112">
    <property type="entry name" value="CA"/>
    <property type="match status" value="3"/>
</dbReference>
<keyword evidence="10" id="KW-1185">Reference proteome</keyword>
<evidence type="ECO:0000313" key="9">
    <source>
        <dbReference type="EMBL" id="VDN30189.1"/>
    </source>
</evidence>
<dbReference type="EMBL" id="UYRT01085483">
    <property type="protein sequence ID" value="VDN30189.1"/>
    <property type="molecule type" value="Genomic_DNA"/>
</dbReference>
<accession>A0A3P7QIW0</accession>
<feature type="domain" description="Cadherin" evidence="8">
    <location>
        <begin position="30"/>
        <end position="128"/>
    </location>
</feature>
<dbReference type="InterPro" id="IPR002126">
    <property type="entry name" value="Cadherin-like_dom"/>
</dbReference>
<proteinExistence type="predicted"/>
<dbReference type="GO" id="GO:0005509">
    <property type="term" value="F:calcium ion binding"/>
    <property type="evidence" value="ECO:0007669"/>
    <property type="project" value="UniProtKB-UniRule"/>
</dbReference>
<protein>
    <recommendedName>
        <fullName evidence="8">Cadherin domain-containing protein</fullName>
    </recommendedName>
</protein>
<evidence type="ECO:0000256" key="1">
    <source>
        <dbReference type="ARBA" id="ARBA00004370"/>
    </source>
</evidence>
<dbReference type="GO" id="GO:0007156">
    <property type="term" value="P:homophilic cell adhesion via plasma membrane adhesion molecules"/>
    <property type="evidence" value="ECO:0007669"/>
    <property type="project" value="InterPro"/>
</dbReference>
<dbReference type="CDD" id="cd11304">
    <property type="entry name" value="Cadherin_repeat"/>
    <property type="match status" value="3"/>
</dbReference>
<feature type="domain" description="Cadherin" evidence="8">
    <location>
        <begin position="164"/>
        <end position="216"/>
    </location>
</feature>
<organism evidence="9 10">
    <name type="scientific">Gongylonema pulchrum</name>
    <dbReference type="NCBI Taxonomy" id="637853"/>
    <lineage>
        <taxon>Eukaryota</taxon>
        <taxon>Metazoa</taxon>
        <taxon>Ecdysozoa</taxon>
        <taxon>Nematoda</taxon>
        <taxon>Chromadorea</taxon>
        <taxon>Rhabditida</taxon>
        <taxon>Spirurina</taxon>
        <taxon>Spiruromorpha</taxon>
        <taxon>Spiruroidea</taxon>
        <taxon>Gongylonematidae</taxon>
        <taxon>Gongylonema</taxon>
    </lineage>
</organism>
<dbReference type="AlphaFoldDB" id="A0A3P7QIW0"/>
<evidence type="ECO:0000313" key="10">
    <source>
        <dbReference type="Proteomes" id="UP000271098"/>
    </source>
</evidence>
<dbReference type="PROSITE" id="PS50268">
    <property type="entry name" value="CADHERIN_2"/>
    <property type="match status" value="4"/>
</dbReference>
<keyword evidence="2" id="KW-0812">Transmembrane</keyword>
<dbReference type="PANTHER" id="PTHR24026">
    <property type="entry name" value="FAT ATYPICAL CADHERIN-RELATED"/>
    <property type="match status" value="1"/>
</dbReference>